<dbReference type="InterPro" id="IPR024787">
    <property type="entry name" value="EcsC"/>
</dbReference>
<organism evidence="1 2">
    <name type="scientific">Tenacibaculum platacis</name>
    <dbReference type="NCBI Taxonomy" id="3137852"/>
    <lineage>
        <taxon>Bacteria</taxon>
        <taxon>Pseudomonadati</taxon>
        <taxon>Bacteroidota</taxon>
        <taxon>Flavobacteriia</taxon>
        <taxon>Flavobacteriales</taxon>
        <taxon>Flavobacteriaceae</taxon>
        <taxon>Tenacibaculum</taxon>
    </lineage>
</organism>
<dbReference type="PANTHER" id="PTHR41260:SF1">
    <property type="entry name" value="PROTEIN ECSC"/>
    <property type="match status" value="1"/>
</dbReference>
<dbReference type="PANTHER" id="PTHR41260">
    <property type="entry name" value="PROTEIN ECSC"/>
    <property type="match status" value="1"/>
</dbReference>
<name>A0ABM9P5I4_9FLAO</name>
<reference evidence="1 2" key="1">
    <citation type="submission" date="2024-05" db="EMBL/GenBank/DDBJ databases">
        <authorList>
            <person name="Duchaud E."/>
        </authorList>
    </citation>
    <scope>NUCLEOTIDE SEQUENCE [LARGE SCALE GENOMIC DNA]</scope>
    <source>
        <strain evidence="1">Ena-SAMPLE-TAB-13-05-2024-13:56:06:370-140302</strain>
    </source>
</reference>
<dbReference type="RefSeq" id="WP_348713443.1">
    <property type="nucleotide sequence ID" value="NZ_CAXIXY010000007.1"/>
</dbReference>
<dbReference type="Pfam" id="PF12787">
    <property type="entry name" value="EcsC"/>
    <property type="match status" value="1"/>
</dbReference>
<evidence type="ECO:0000313" key="1">
    <source>
        <dbReference type="EMBL" id="CAL2092805.1"/>
    </source>
</evidence>
<accession>A0ABM9P5I4</accession>
<protein>
    <submittedName>
        <fullName evidence="1">EcsC family protein</fullName>
    </submittedName>
</protein>
<evidence type="ECO:0000313" key="2">
    <source>
        <dbReference type="Proteomes" id="UP001497416"/>
    </source>
</evidence>
<gene>
    <name evidence="1" type="ORF">T190607A01A_50075</name>
</gene>
<keyword evidence="2" id="KW-1185">Reference proteome</keyword>
<dbReference type="EMBL" id="CAXIXY010000007">
    <property type="protein sequence ID" value="CAL2092805.1"/>
    <property type="molecule type" value="Genomic_DNA"/>
</dbReference>
<comment type="caution">
    <text evidence="1">The sequence shown here is derived from an EMBL/GenBank/DDBJ whole genome shotgun (WGS) entry which is preliminary data.</text>
</comment>
<sequence>MSNLSLQLTTKEKEELHLAKTLLENPGIAMKITNVLGSPIQQGMGFLPKNWNEKLSEITTNALLKAADTAIFTLKKEHKNKASQNLLHKISAGATGAMGGVFGIAGLAIELPITTTIILRSVADIARSNGESINEIETKLACLEVFALGGDKVDESTLESGYYATRTFLSNSMSQATKYVTEQGIINEGAPIFLNIISKIAKKFGVQVTEKTIAQSVPIIGAAGGAVINTVFISHFQDMAQGHFIIRKLERKYNQGTIKALYHKI</sequence>
<proteinExistence type="predicted"/>
<dbReference type="Proteomes" id="UP001497416">
    <property type="component" value="Unassembled WGS sequence"/>
</dbReference>